<evidence type="ECO:0000313" key="2">
    <source>
        <dbReference type="Proteomes" id="UP000001194"/>
    </source>
</evidence>
<dbReference type="HOGENOM" id="CLU_1107288_0_0_1"/>
<gene>
    <name evidence="1" type="ORF">LACBIDRAFT_308481</name>
</gene>
<dbReference type="KEGG" id="lbc:LACBIDRAFT_308481"/>
<protein>
    <submittedName>
        <fullName evidence="1">Predicted protein</fullName>
    </submittedName>
</protein>
<dbReference type="Proteomes" id="UP000001194">
    <property type="component" value="Unassembled WGS sequence"/>
</dbReference>
<accession>B0CWE6</accession>
<reference evidence="1 2" key="1">
    <citation type="journal article" date="2008" name="Nature">
        <title>The genome of Laccaria bicolor provides insights into mycorrhizal symbiosis.</title>
        <authorList>
            <person name="Martin F."/>
            <person name="Aerts A."/>
            <person name="Ahren D."/>
            <person name="Brun A."/>
            <person name="Danchin E.G.J."/>
            <person name="Duchaussoy F."/>
            <person name="Gibon J."/>
            <person name="Kohler A."/>
            <person name="Lindquist E."/>
            <person name="Pereda V."/>
            <person name="Salamov A."/>
            <person name="Shapiro H.J."/>
            <person name="Wuyts J."/>
            <person name="Blaudez D."/>
            <person name="Buee M."/>
            <person name="Brokstein P."/>
            <person name="Canbaeck B."/>
            <person name="Cohen D."/>
            <person name="Courty P.E."/>
            <person name="Coutinho P.M."/>
            <person name="Delaruelle C."/>
            <person name="Detter J.C."/>
            <person name="Deveau A."/>
            <person name="DiFazio S."/>
            <person name="Duplessis S."/>
            <person name="Fraissinet-Tachet L."/>
            <person name="Lucic E."/>
            <person name="Frey-Klett P."/>
            <person name="Fourrey C."/>
            <person name="Feussner I."/>
            <person name="Gay G."/>
            <person name="Grimwood J."/>
            <person name="Hoegger P.J."/>
            <person name="Jain P."/>
            <person name="Kilaru S."/>
            <person name="Labbe J."/>
            <person name="Lin Y.C."/>
            <person name="Legue V."/>
            <person name="Le Tacon F."/>
            <person name="Marmeisse R."/>
            <person name="Melayah D."/>
            <person name="Montanini B."/>
            <person name="Muratet M."/>
            <person name="Nehls U."/>
            <person name="Niculita-Hirzel H."/>
            <person name="Oudot-Le Secq M.P."/>
            <person name="Peter M."/>
            <person name="Quesneville H."/>
            <person name="Rajashekar B."/>
            <person name="Reich M."/>
            <person name="Rouhier N."/>
            <person name="Schmutz J."/>
            <person name="Yin T."/>
            <person name="Chalot M."/>
            <person name="Henrissat B."/>
            <person name="Kuees U."/>
            <person name="Lucas S."/>
            <person name="Van de Peer Y."/>
            <person name="Podila G.K."/>
            <person name="Polle A."/>
            <person name="Pukkila P.J."/>
            <person name="Richardson P.M."/>
            <person name="Rouze P."/>
            <person name="Sanders I.R."/>
            <person name="Stajich J.E."/>
            <person name="Tunlid A."/>
            <person name="Tuskan G."/>
            <person name="Grigoriev I.V."/>
        </authorList>
    </citation>
    <scope>NUCLEOTIDE SEQUENCE [LARGE SCALE GENOMIC DNA]</scope>
    <source>
        <strain evidence="2">S238N-H82 / ATCC MYA-4686</strain>
    </source>
</reference>
<dbReference type="GeneID" id="6071382"/>
<dbReference type="EMBL" id="DS547093">
    <property type="protein sequence ID" value="EDR13496.1"/>
    <property type="molecule type" value="Genomic_DNA"/>
</dbReference>
<dbReference type="InParanoid" id="B0CWE6"/>
<dbReference type="AlphaFoldDB" id="B0CWE6"/>
<organism evidence="2">
    <name type="scientific">Laccaria bicolor (strain S238N-H82 / ATCC MYA-4686)</name>
    <name type="common">Bicoloured deceiver</name>
    <name type="synonym">Laccaria laccata var. bicolor</name>
    <dbReference type="NCBI Taxonomy" id="486041"/>
    <lineage>
        <taxon>Eukaryota</taxon>
        <taxon>Fungi</taxon>
        <taxon>Dikarya</taxon>
        <taxon>Basidiomycota</taxon>
        <taxon>Agaricomycotina</taxon>
        <taxon>Agaricomycetes</taxon>
        <taxon>Agaricomycetidae</taxon>
        <taxon>Agaricales</taxon>
        <taxon>Agaricineae</taxon>
        <taxon>Hydnangiaceae</taxon>
        <taxon>Laccaria</taxon>
    </lineage>
</organism>
<name>B0CWE6_LACBS</name>
<dbReference type="RefSeq" id="XP_001875994.1">
    <property type="nucleotide sequence ID" value="XM_001875959.1"/>
</dbReference>
<keyword evidence="2" id="KW-1185">Reference proteome</keyword>
<evidence type="ECO:0000313" key="1">
    <source>
        <dbReference type="EMBL" id="EDR13496.1"/>
    </source>
</evidence>
<proteinExistence type="predicted"/>
<sequence length="251" mass="27719">MGELSFSKTDSFGKPLSPLATKTVGYLLKEKKIVLLYIPVFSIIRSSHGHVGFILLAGSPETHVRDTDCVWVQIPSPDQSDILSEAPNGNVIGASACILQSLILKGKPLLVLDKTLSVIQAEVFAAWTTFLNKCKTRNQEVDLNFMESIKKDLLNNFPDPKLNSLVELFKGLLVDTPGLVEDSQVAWKTLPGEPGGSFQHAFFLQLIRQVPILITPPHIPTGFQQNFQKGIFTFPFPLDSYSTPTELQLIT</sequence>